<evidence type="ECO:0000256" key="1">
    <source>
        <dbReference type="SAM" id="Phobius"/>
    </source>
</evidence>
<reference evidence="2" key="1">
    <citation type="submission" date="2023-07" db="EMBL/GenBank/DDBJ databases">
        <authorList>
            <person name="Pelsma A.J. K."/>
        </authorList>
    </citation>
    <scope>NUCLEOTIDE SEQUENCE</scope>
</reference>
<gene>
    <name evidence="2" type="ORF">AMST5_02744</name>
</gene>
<protein>
    <submittedName>
        <fullName evidence="2">Uncharacterized protein</fullName>
    </submittedName>
</protein>
<evidence type="ECO:0000313" key="2">
    <source>
        <dbReference type="EMBL" id="CAJ0875990.1"/>
    </source>
</evidence>
<dbReference type="AlphaFoldDB" id="A0AA48M0L7"/>
<name>A0AA48M0L7_9ZZZZ</name>
<proteinExistence type="predicted"/>
<keyword evidence="1" id="KW-1133">Transmembrane helix</keyword>
<keyword evidence="1" id="KW-0812">Transmembrane</keyword>
<sequence length="65" mass="6860">MSLEKSKLVPTAFWVGFLALGFVTSLGGPAKHRVEHAARTASNAEAVLAQSDRPVKLNVKAAAQD</sequence>
<organism evidence="2">
    <name type="scientific">freshwater sediment metagenome</name>
    <dbReference type="NCBI Taxonomy" id="556182"/>
    <lineage>
        <taxon>unclassified sequences</taxon>
        <taxon>metagenomes</taxon>
        <taxon>ecological metagenomes</taxon>
    </lineage>
</organism>
<dbReference type="EMBL" id="OY288114">
    <property type="protein sequence ID" value="CAJ0875990.1"/>
    <property type="molecule type" value="Genomic_DNA"/>
</dbReference>
<keyword evidence="1" id="KW-0472">Membrane</keyword>
<accession>A0AA48M0L7</accession>
<feature type="transmembrane region" description="Helical" evidence="1">
    <location>
        <begin position="12"/>
        <end position="30"/>
    </location>
</feature>